<dbReference type="InterPro" id="IPR036271">
    <property type="entry name" value="Tet_transcr_reg_TetR-rel_C_sf"/>
</dbReference>
<keyword evidence="4" id="KW-0804">Transcription</keyword>
<dbReference type="InterPro" id="IPR001647">
    <property type="entry name" value="HTH_TetR"/>
</dbReference>
<evidence type="ECO:0000313" key="7">
    <source>
        <dbReference type="EMBL" id="MFC6063299.1"/>
    </source>
</evidence>
<feature type="DNA-binding region" description="H-T-H motif" evidence="5">
    <location>
        <begin position="41"/>
        <end position="60"/>
    </location>
</feature>
<comment type="caution">
    <text evidence="7">The sequence shown here is derived from an EMBL/GenBank/DDBJ whole genome shotgun (WGS) entry which is preliminary data.</text>
</comment>
<evidence type="ECO:0000256" key="3">
    <source>
        <dbReference type="ARBA" id="ARBA00023125"/>
    </source>
</evidence>
<dbReference type="Gene3D" id="1.10.357.10">
    <property type="entry name" value="Tetracycline Repressor, domain 2"/>
    <property type="match status" value="1"/>
</dbReference>
<organism evidence="7 8">
    <name type="scientific">Streptomyces ochraceiscleroticus</name>
    <dbReference type="NCBI Taxonomy" id="47761"/>
    <lineage>
        <taxon>Bacteria</taxon>
        <taxon>Bacillati</taxon>
        <taxon>Actinomycetota</taxon>
        <taxon>Actinomycetes</taxon>
        <taxon>Kitasatosporales</taxon>
        <taxon>Streptomycetaceae</taxon>
        <taxon>Streptomyces</taxon>
    </lineage>
</organism>
<accession>A0ABW1MJ99</accession>
<dbReference type="PRINTS" id="PR00455">
    <property type="entry name" value="HTHTETR"/>
</dbReference>
<keyword evidence="3 5" id="KW-0238">DNA-binding</keyword>
<keyword evidence="2" id="KW-0805">Transcription regulation</keyword>
<evidence type="ECO:0000313" key="8">
    <source>
        <dbReference type="Proteomes" id="UP001596139"/>
    </source>
</evidence>
<dbReference type="Pfam" id="PF13977">
    <property type="entry name" value="TetR_C_6"/>
    <property type="match status" value="1"/>
</dbReference>
<name>A0ABW1MJ99_9ACTN</name>
<protein>
    <submittedName>
        <fullName evidence="7">TetR/AcrR family transcriptional regulator</fullName>
    </submittedName>
</protein>
<reference evidence="8" key="1">
    <citation type="journal article" date="2019" name="Int. J. Syst. Evol. Microbiol.">
        <title>The Global Catalogue of Microorganisms (GCM) 10K type strain sequencing project: providing services to taxonomists for standard genome sequencing and annotation.</title>
        <authorList>
            <consortium name="The Broad Institute Genomics Platform"/>
            <consortium name="The Broad Institute Genome Sequencing Center for Infectious Disease"/>
            <person name="Wu L."/>
            <person name="Ma J."/>
        </authorList>
    </citation>
    <scope>NUCLEOTIDE SEQUENCE [LARGE SCALE GENOMIC DNA]</scope>
    <source>
        <strain evidence="8">CGMCC 1.15180</strain>
    </source>
</reference>
<dbReference type="InterPro" id="IPR039538">
    <property type="entry name" value="BetI_C"/>
</dbReference>
<proteinExistence type="predicted"/>
<dbReference type="PROSITE" id="PS50977">
    <property type="entry name" value="HTH_TETR_2"/>
    <property type="match status" value="1"/>
</dbReference>
<sequence>MTEEIRPVARRGPYAKSARRRAEIISSATSVFSACGYRGGSLREIAKQLDLSLTSVVHHFPSKSALLVAVLENADSASIDSFESDSRGEGVAYAVLQYVRRNLERQEMLRLLALMAAESSAPDHPAHQWFRDRYERVIATAAMVIRRDQEKGRISNSRDPQEIAGSLIALWDGLQLQWLIDPRRDLVAGMTAAMEDLLGTEVPATRCPRPERPSSPPG</sequence>
<keyword evidence="8" id="KW-1185">Reference proteome</keyword>
<dbReference type="PANTHER" id="PTHR47506">
    <property type="entry name" value="TRANSCRIPTIONAL REGULATORY PROTEIN"/>
    <property type="match status" value="1"/>
</dbReference>
<dbReference type="SUPFAM" id="SSF48498">
    <property type="entry name" value="Tetracyclin repressor-like, C-terminal domain"/>
    <property type="match status" value="1"/>
</dbReference>
<evidence type="ECO:0000256" key="5">
    <source>
        <dbReference type="PROSITE-ProRule" id="PRU00335"/>
    </source>
</evidence>
<evidence type="ECO:0000256" key="2">
    <source>
        <dbReference type="ARBA" id="ARBA00023015"/>
    </source>
</evidence>
<dbReference type="PANTHER" id="PTHR47506:SF6">
    <property type="entry name" value="HTH-TYPE TRANSCRIPTIONAL REPRESSOR NEMR"/>
    <property type="match status" value="1"/>
</dbReference>
<evidence type="ECO:0000256" key="1">
    <source>
        <dbReference type="ARBA" id="ARBA00022491"/>
    </source>
</evidence>
<dbReference type="PROSITE" id="PS51257">
    <property type="entry name" value="PROKAR_LIPOPROTEIN"/>
    <property type="match status" value="1"/>
</dbReference>
<evidence type="ECO:0000256" key="4">
    <source>
        <dbReference type="ARBA" id="ARBA00023163"/>
    </source>
</evidence>
<dbReference type="Pfam" id="PF00440">
    <property type="entry name" value="TetR_N"/>
    <property type="match status" value="1"/>
</dbReference>
<dbReference type="InterPro" id="IPR009057">
    <property type="entry name" value="Homeodomain-like_sf"/>
</dbReference>
<feature type="domain" description="HTH tetR-type" evidence="6">
    <location>
        <begin position="18"/>
        <end position="78"/>
    </location>
</feature>
<keyword evidence="1" id="KW-0678">Repressor</keyword>
<dbReference type="Proteomes" id="UP001596139">
    <property type="component" value="Unassembled WGS sequence"/>
</dbReference>
<evidence type="ECO:0000259" key="6">
    <source>
        <dbReference type="PROSITE" id="PS50977"/>
    </source>
</evidence>
<dbReference type="SUPFAM" id="SSF46689">
    <property type="entry name" value="Homeodomain-like"/>
    <property type="match status" value="1"/>
</dbReference>
<dbReference type="EMBL" id="JBHSPX010000004">
    <property type="protein sequence ID" value="MFC6063299.1"/>
    <property type="molecule type" value="Genomic_DNA"/>
</dbReference>
<gene>
    <name evidence="7" type="ORF">ACFP4F_12150</name>
</gene>
<dbReference type="RefSeq" id="WP_051861559.1">
    <property type="nucleotide sequence ID" value="NZ_JBHSPX010000004.1"/>
</dbReference>